<accession>W1U845</accession>
<evidence type="ECO:0000313" key="3">
    <source>
        <dbReference type="Proteomes" id="UP000018840"/>
    </source>
</evidence>
<dbReference type="InterPro" id="IPR001119">
    <property type="entry name" value="SLH_dom"/>
</dbReference>
<evidence type="ECO:0000259" key="1">
    <source>
        <dbReference type="PROSITE" id="PS51272"/>
    </source>
</evidence>
<dbReference type="PANTHER" id="PTHR43308">
    <property type="entry name" value="OUTER MEMBRANE PROTEIN ALPHA-RELATED"/>
    <property type="match status" value="1"/>
</dbReference>
<comment type="caution">
    <text evidence="2">The sequence shown here is derived from an EMBL/GenBank/DDBJ whole genome shotgun (WGS) entry which is preliminary data.</text>
</comment>
<dbReference type="InterPro" id="IPR051465">
    <property type="entry name" value="Cell_Envelope_Struct_Comp"/>
</dbReference>
<name>W1U845_9FIRM</name>
<gene>
    <name evidence="2" type="ORF">Q612_NSC00187G0001</name>
</gene>
<dbReference type="Proteomes" id="UP000018840">
    <property type="component" value="Unassembled WGS sequence"/>
</dbReference>
<dbReference type="PATRIC" id="fig|1403945.3.peg.226"/>
<dbReference type="PROSITE" id="PS51272">
    <property type="entry name" value="SLH"/>
    <property type="match status" value="1"/>
</dbReference>
<reference evidence="2 3" key="1">
    <citation type="submission" date="2013-12" db="EMBL/GenBank/DDBJ databases">
        <title>A Varibaculum cambriense genome reconstructed from a premature infant gut community with otherwise low bacterial novelty that shifts toward anaerobic metabolism during the third week of life.</title>
        <authorList>
            <person name="Brown C.T."/>
            <person name="Sharon I."/>
            <person name="Thomas B.C."/>
            <person name="Castelle C.J."/>
            <person name="Morowitz M.J."/>
            <person name="Banfield J.F."/>
        </authorList>
    </citation>
    <scope>NUCLEOTIDE SEQUENCE [LARGE SCALE GENOMIC DNA]</scope>
    <source>
        <strain evidence="3">DORA_17_25</strain>
    </source>
</reference>
<dbReference type="EMBL" id="AZMC01000187">
    <property type="protein sequence ID" value="ETI88839.1"/>
    <property type="molecule type" value="Genomic_DNA"/>
</dbReference>
<feature type="domain" description="SLH" evidence="1">
    <location>
        <begin position="56"/>
        <end position="119"/>
    </location>
</feature>
<feature type="non-terminal residue" evidence="2">
    <location>
        <position position="1"/>
    </location>
</feature>
<dbReference type="PANTHER" id="PTHR43308:SF1">
    <property type="entry name" value="OUTER MEMBRANE PROTEIN ALPHA"/>
    <property type="match status" value="1"/>
</dbReference>
<dbReference type="Pfam" id="PF00395">
    <property type="entry name" value="SLH"/>
    <property type="match status" value="1"/>
</dbReference>
<evidence type="ECO:0000313" key="2">
    <source>
        <dbReference type="EMBL" id="ETI88839.1"/>
    </source>
</evidence>
<dbReference type="AlphaFoldDB" id="W1U845"/>
<dbReference type="RefSeq" id="WP_024048001.1">
    <property type="nucleotide sequence ID" value="NZ_AZMC01000187.1"/>
</dbReference>
<protein>
    <submittedName>
        <fullName evidence="2">Outer membrane protein alpha</fullName>
    </submittedName>
</protein>
<sequence length="162" mass="18288">ENMVNAGVSVKLGQGNNVTTSKIAMAKEIKDLRAEVEVLRQAIVGVGQGQELDPMKMKLFPDIEKNHWAYEAVEELAKQGLLEGYPDGTFSGDRMMTRYEFAEVVYRAMQKGLKVNEKLIQEFEPELERFRIDVISKDKDGNPVIERVRVNDKKDVAETANA</sequence>
<proteinExistence type="predicted"/>
<organism evidence="2 3">
    <name type="scientific">Negativicoccus succinicivorans DORA_17_25</name>
    <dbReference type="NCBI Taxonomy" id="1403945"/>
    <lineage>
        <taxon>Bacteria</taxon>
        <taxon>Bacillati</taxon>
        <taxon>Bacillota</taxon>
        <taxon>Negativicutes</taxon>
        <taxon>Veillonellales</taxon>
        <taxon>Veillonellaceae</taxon>
        <taxon>Negativicoccus</taxon>
    </lineage>
</organism>